<accession>A0A0F9QKQ1</accession>
<reference evidence="1" key="1">
    <citation type="journal article" date="2015" name="Nature">
        <title>Complex archaea that bridge the gap between prokaryotes and eukaryotes.</title>
        <authorList>
            <person name="Spang A."/>
            <person name="Saw J.H."/>
            <person name="Jorgensen S.L."/>
            <person name="Zaremba-Niedzwiedzka K."/>
            <person name="Martijn J."/>
            <person name="Lind A.E."/>
            <person name="van Eijk R."/>
            <person name="Schleper C."/>
            <person name="Guy L."/>
            <person name="Ettema T.J."/>
        </authorList>
    </citation>
    <scope>NUCLEOTIDE SEQUENCE</scope>
</reference>
<sequence>MAREPYRIKPTENLQDLVVDLNTILQRITIQLQRIEGFDGYSTELFGPIKHTGTTIGFYSATPVVQADAISDSAGSSGQNQTAINAILPVLRNLGVIANA</sequence>
<dbReference type="EMBL" id="LAZR01001433">
    <property type="protein sequence ID" value="KKN44725.1"/>
    <property type="molecule type" value="Genomic_DNA"/>
</dbReference>
<proteinExistence type="predicted"/>
<dbReference type="AlphaFoldDB" id="A0A0F9QKQ1"/>
<organism evidence="1">
    <name type="scientific">marine sediment metagenome</name>
    <dbReference type="NCBI Taxonomy" id="412755"/>
    <lineage>
        <taxon>unclassified sequences</taxon>
        <taxon>metagenomes</taxon>
        <taxon>ecological metagenomes</taxon>
    </lineage>
</organism>
<name>A0A0F9QKQ1_9ZZZZ</name>
<evidence type="ECO:0000313" key="1">
    <source>
        <dbReference type="EMBL" id="KKN44725.1"/>
    </source>
</evidence>
<comment type="caution">
    <text evidence="1">The sequence shown here is derived from an EMBL/GenBank/DDBJ whole genome shotgun (WGS) entry which is preliminary data.</text>
</comment>
<protein>
    <submittedName>
        <fullName evidence="1">Uncharacterized protein</fullName>
    </submittedName>
</protein>
<gene>
    <name evidence="1" type="ORF">LCGC14_0690040</name>
</gene>